<dbReference type="OrthoDB" id="546653at2"/>
<dbReference type="Proteomes" id="UP000197097">
    <property type="component" value="Unassembled WGS sequence"/>
</dbReference>
<accession>A0A2D0ANU6</accession>
<proteinExistence type="predicted"/>
<name>A0A2D0ANU6_9SPHN</name>
<organism evidence="1 2">
    <name type="scientific">Sphingopyxis witflariensis</name>
    <dbReference type="NCBI Taxonomy" id="173675"/>
    <lineage>
        <taxon>Bacteria</taxon>
        <taxon>Pseudomonadati</taxon>
        <taxon>Pseudomonadota</taxon>
        <taxon>Alphaproteobacteria</taxon>
        <taxon>Sphingomonadales</taxon>
        <taxon>Sphingomonadaceae</taxon>
        <taxon>Sphingopyxis</taxon>
    </lineage>
</organism>
<evidence type="ECO:0000313" key="2">
    <source>
        <dbReference type="Proteomes" id="UP000197097"/>
    </source>
</evidence>
<dbReference type="EMBL" id="NISJ01000008">
    <property type="protein sequence ID" value="OWQ95215.1"/>
    <property type="molecule type" value="Genomic_DNA"/>
</dbReference>
<comment type="caution">
    <text evidence="1">The sequence shown here is derived from an EMBL/GenBank/DDBJ whole genome shotgun (WGS) entry which is preliminary data.</text>
</comment>
<protein>
    <submittedName>
        <fullName evidence="1">Uncharacterized protein</fullName>
    </submittedName>
</protein>
<sequence length="281" mass="31343">MLDEYREHWPLTARQLFYRLVGAHGFDKSEAFYSTLCHHVANARRARLIPFAAIRDDGVMTLTMDHYADADAFRAVMRERAENYRRDLMADQDVHTEIWCEAAGMVQQLARIGHQYSIRAYSSSGFDSLTAKKALADRICATGKPAFILHLGDLDPSGKSMFDVAAEDVQAFVQADRANGLVKVEFVRVALTWAQVTAYHLPTSPAKTTDSRSKGWTGETCQLEALAPDQIAALLKVEIEKIVDIARMNAALAAEEDERQQLTRLLPTPVSTASRNNGETR</sequence>
<dbReference type="AlphaFoldDB" id="A0A2D0ANU6"/>
<reference evidence="1 2" key="1">
    <citation type="journal article" date="2002" name="Int. J. Syst. Evol. Microbiol.">
        <title>Sphingopyxis witflariensis sp. nov., isolated from activated sludge.</title>
        <authorList>
            <person name="Kampfer P."/>
            <person name="Witzenberger R."/>
            <person name="Denner E.B."/>
            <person name="Busse H.J."/>
            <person name="Neef A."/>
        </authorList>
    </citation>
    <scope>NUCLEOTIDE SEQUENCE [LARGE SCALE GENOMIC DNA]</scope>
    <source>
        <strain evidence="1 2">DSM 14551</strain>
    </source>
</reference>
<gene>
    <name evidence="1" type="ORF">CDQ91_14390</name>
</gene>
<keyword evidence="2" id="KW-1185">Reference proteome</keyword>
<evidence type="ECO:0000313" key="1">
    <source>
        <dbReference type="EMBL" id="OWQ95215.1"/>
    </source>
</evidence>